<dbReference type="InterPro" id="IPR005925">
    <property type="entry name" value="Agmatinase-rel"/>
</dbReference>
<gene>
    <name evidence="6" type="ORF">A3B85_01745</name>
</gene>
<dbReference type="EMBL" id="MFUA01000014">
    <property type="protein sequence ID" value="OGI77148.1"/>
    <property type="molecule type" value="Genomic_DNA"/>
</dbReference>
<feature type="binding site" evidence="4">
    <location>
        <position position="143"/>
    </location>
    <ligand>
        <name>Mn(2+)</name>
        <dbReference type="ChEBI" id="CHEBI:29035"/>
        <label>1</label>
    </ligand>
</feature>
<reference evidence="6 7" key="1">
    <citation type="journal article" date="2016" name="Nat. Commun.">
        <title>Thousands of microbial genomes shed light on interconnected biogeochemical processes in an aquifer system.</title>
        <authorList>
            <person name="Anantharaman K."/>
            <person name="Brown C.T."/>
            <person name="Hug L.A."/>
            <person name="Sharon I."/>
            <person name="Castelle C.J."/>
            <person name="Probst A.J."/>
            <person name="Thomas B.C."/>
            <person name="Singh A."/>
            <person name="Wilkins M.J."/>
            <person name="Karaoz U."/>
            <person name="Brodie E.L."/>
            <person name="Williams K.H."/>
            <person name="Hubbard S.S."/>
            <person name="Banfield J.F."/>
        </authorList>
    </citation>
    <scope>NUCLEOTIDE SEQUENCE [LARGE SCALE GENOMIC DNA]</scope>
</reference>
<feature type="binding site" evidence="4">
    <location>
        <position position="147"/>
    </location>
    <ligand>
        <name>Mn(2+)</name>
        <dbReference type="ChEBI" id="CHEBI:29035"/>
        <label>1</label>
    </ligand>
</feature>
<comment type="caution">
    <text evidence="6">The sequence shown here is derived from an EMBL/GenBank/DDBJ whole genome shotgun (WGS) entry which is preliminary data.</text>
</comment>
<keyword evidence="2 4" id="KW-0479">Metal-binding</keyword>
<dbReference type="PROSITE" id="PS51409">
    <property type="entry name" value="ARGINASE_2"/>
    <property type="match status" value="1"/>
</dbReference>
<keyword evidence="3 5" id="KW-0378">Hydrolase</keyword>
<dbReference type="GO" id="GO:0046872">
    <property type="term" value="F:metal ion binding"/>
    <property type="evidence" value="ECO:0007669"/>
    <property type="project" value="UniProtKB-KW"/>
</dbReference>
<dbReference type="Pfam" id="PF00491">
    <property type="entry name" value="Arginase"/>
    <property type="match status" value="1"/>
</dbReference>
<evidence type="ECO:0000256" key="3">
    <source>
        <dbReference type="ARBA" id="ARBA00022801"/>
    </source>
</evidence>
<protein>
    <submittedName>
        <fullName evidence="6">Agmatinase</fullName>
    </submittedName>
</protein>
<evidence type="ECO:0000256" key="4">
    <source>
        <dbReference type="PIRSR" id="PIRSR036979-1"/>
    </source>
</evidence>
<dbReference type="STRING" id="1801750.A3B85_01745"/>
<accession>A0A1F6W5E0</accession>
<dbReference type="InterPro" id="IPR020855">
    <property type="entry name" value="Ureohydrolase_Mn_BS"/>
</dbReference>
<name>A0A1F6W5E0_9BACT</name>
<dbReference type="PRINTS" id="PR00116">
    <property type="entry name" value="ARGINASE"/>
</dbReference>
<organism evidence="6 7">
    <name type="scientific">Candidatus Nomurabacteria bacterium RIFCSPHIGHO2_02_FULL_37_13</name>
    <dbReference type="NCBI Taxonomy" id="1801750"/>
    <lineage>
        <taxon>Bacteria</taxon>
        <taxon>Candidatus Nomuraibacteriota</taxon>
    </lineage>
</organism>
<evidence type="ECO:0000256" key="1">
    <source>
        <dbReference type="ARBA" id="ARBA00009227"/>
    </source>
</evidence>
<dbReference type="GO" id="GO:0008783">
    <property type="term" value="F:agmatinase activity"/>
    <property type="evidence" value="ECO:0007669"/>
    <property type="project" value="TreeGrafter"/>
</dbReference>
<evidence type="ECO:0000313" key="7">
    <source>
        <dbReference type="Proteomes" id="UP000178374"/>
    </source>
</evidence>
<dbReference type="NCBIfam" id="TIGR01230">
    <property type="entry name" value="agmatinase"/>
    <property type="match status" value="1"/>
</dbReference>
<dbReference type="Gene3D" id="3.40.800.10">
    <property type="entry name" value="Ureohydrolase domain"/>
    <property type="match status" value="1"/>
</dbReference>
<comment type="similarity">
    <text evidence="1">Belongs to the arginase family. Agmatinase subfamily.</text>
</comment>
<dbReference type="PROSITE" id="PS01053">
    <property type="entry name" value="ARGINASE_1"/>
    <property type="match status" value="1"/>
</dbReference>
<dbReference type="PANTHER" id="PTHR11358">
    <property type="entry name" value="ARGINASE/AGMATINASE"/>
    <property type="match status" value="1"/>
</dbReference>
<proteinExistence type="inferred from homology"/>
<feature type="binding site" evidence="4">
    <location>
        <position position="118"/>
    </location>
    <ligand>
        <name>Mn(2+)</name>
        <dbReference type="ChEBI" id="CHEBI:29035"/>
        <label>1</label>
    </ligand>
</feature>
<dbReference type="InterPro" id="IPR006035">
    <property type="entry name" value="Ureohydrolase"/>
</dbReference>
<dbReference type="SUPFAM" id="SSF52768">
    <property type="entry name" value="Arginase/deacetylase"/>
    <property type="match status" value="1"/>
</dbReference>
<dbReference type="InterPro" id="IPR023696">
    <property type="entry name" value="Ureohydrolase_dom_sf"/>
</dbReference>
<evidence type="ECO:0000313" key="6">
    <source>
        <dbReference type="EMBL" id="OGI77148.1"/>
    </source>
</evidence>
<keyword evidence="4" id="KW-0464">Manganese</keyword>
<feature type="binding site" evidence="4">
    <location>
        <position position="231"/>
    </location>
    <ligand>
        <name>Mn(2+)</name>
        <dbReference type="ChEBI" id="CHEBI:29035"/>
        <label>1</label>
    </ligand>
</feature>
<dbReference type="GO" id="GO:0033389">
    <property type="term" value="P:putrescine biosynthetic process from arginine, via agmatine"/>
    <property type="evidence" value="ECO:0007669"/>
    <property type="project" value="TreeGrafter"/>
</dbReference>
<dbReference type="PANTHER" id="PTHR11358:SF26">
    <property type="entry name" value="GUANIDINO ACID HYDROLASE, MITOCHONDRIAL"/>
    <property type="match status" value="1"/>
</dbReference>
<evidence type="ECO:0000256" key="2">
    <source>
        <dbReference type="ARBA" id="ARBA00022723"/>
    </source>
</evidence>
<comment type="cofactor">
    <cofactor evidence="4">
        <name>Mn(2+)</name>
        <dbReference type="ChEBI" id="CHEBI:29035"/>
    </cofactor>
    <text evidence="4">Binds 2 manganese ions per subunit.</text>
</comment>
<evidence type="ECO:0000256" key="5">
    <source>
        <dbReference type="RuleBase" id="RU003684"/>
    </source>
</evidence>
<dbReference type="Proteomes" id="UP000178374">
    <property type="component" value="Unassembled WGS sequence"/>
</dbReference>
<feature type="binding site" evidence="4">
    <location>
        <position position="233"/>
    </location>
    <ligand>
        <name>Mn(2+)</name>
        <dbReference type="ChEBI" id="CHEBI:29035"/>
        <label>1</label>
    </ligand>
</feature>
<sequence>MDIKLIKFKLKIMIKTIVNEKNINKADVVLVSAAYEKTASFKKGTANGPKKITECLDLQIEFFDRKFKVEVNDLVKIAHQNLGNLQKLSPIEIFKKIKTSCHKLIKNNKFVFLLGGEHSVSIGLFQALAQKYNPKEVTILDIDAHCDLRKNDSDYSEHPSPFAHSTVMRHASEIGYPIIQVGIRTYSKEEYEYFSNPKNNVKVFEWDLGEKPKIEQILKNIRTKYLYITIDVDGFDPAHMPGTGTPVQGGLKWWYGIKLIIGAINKKELIGADIVEVSPMRDSVLTEYGAAQLCYIIIANKFKKKLK</sequence>
<feature type="binding site" evidence="4">
    <location>
        <position position="145"/>
    </location>
    <ligand>
        <name>Mn(2+)</name>
        <dbReference type="ChEBI" id="CHEBI:29035"/>
        <label>1</label>
    </ligand>
</feature>
<dbReference type="AlphaFoldDB" id="A0A1F6W5E0"/>
<dbReference type="PIRSF" id="PIRSF036979">
    <property type="entry name" value="Arginase"/>
    <property type="match status" value="1"/>
</dbReference>